<organism evidence="1">
    <name type="scientific">Rhizophora mucronata</name>
    <name type="common">Asiatic mangrove</name>
    <dbReference type="NCBI Taxonomy" id="61149"/>
    <lineage>
        <taxon>Eukaryota</taxon>
        <taxon>Viridiplantae</taxon>
        <taxon>Streptophyta</taxon>
        <taxon>Embryophyta</taxon>
        <taxon>Tracheophyta</taxon>
        <taxon>Spermatophyta</taxon>
        <taxon>Magnoliopsida</taxon>
        <taxon>eudicotyledons</taxon>
        <taxon>Gunneridae</taxon>
        <taxon>Pentapetalae</taxon>
        <taxon>rosids</taxon>
        <taxon>fabids</taxon>
        <taxon>Malpighiales</taxon>
        <taxon>Rhizophoraceae</taxon>
        <taxon>Rhizophora</taxon>
    </lineage>
</organism>
<name>A0A2P2PUT8_RHIMU</name>
<evidence type="ECO:0000313" key="1">
    <source>
        <dbReference type="EMBL" id="MBX58488.1"/>
    </source>
</evidence>
<dbReference type="EMBL" id="GGEC01078004">
    <property type="protein sequence ID" value="MBX58488.1"/>
    <property type="molecule type" value="Transcribed_RNA"/>
</dbReference>
<sequence>MSADNREYMEKSRRIPRNHCYHHHQDCITRNAKT</sequence>
<protein>
    <submittedName>
        <fullName evidence="1">Uncharacterized protein</fullName>
    </submittedName>
</protein>
<dbReference type="AlphaFoldDB" id="A0A2P2PUT8"/>
<reference evidence="1" key="1">
    <citation type="submission" date="2018-02" db="EMBL/GenBank/DDBJ databases">
        <title>Rhizophora mucronata_Transcriptome.</title>
        <authorList>
            <person name="Meera S.P."/>
            <person name="Sreeshan A."/>
            <person name="Augustine A."/>
        </authorList>
    </citation>
    <scope>NUCLEOTIDE SEQUENCE</scope>
    <source>
        <tissue evidence="1">Leaf</tissue>
    </source>
</reference>
<proteinExistence type="predicted"/>
<accession>A0A2P2PUT8</accession>